<evidence type="ECO:0000313" key="1">
    <source>
        <dbReference type="EMBL" id="KAB4311180.1"/>
    </source>
</evidence>
<protein>
    <submittedName>
        <fullName evidence="1">Abi family protein</fullName>
    </submittedName>
</protein>
<dbReference type="AlphaFoldDB" id="A0A396E9I9"/>
<accession>A0A396E9I9</accession>
<dbReference type="Pfam" id="PF07751">
    <property type="entry name" value="Abi_2"/>
    <property type="match status" value="1"/>
</dbReference>
<reference evidence="3 4" key="1">
    <citation type="submission" date="2018-08" db="EMBL/GenBank/DDBJ databases">
        <title>A genome reference for cultivated species of the human gut microbiota.</title>
        <authorList>
            <person name="Zou Y."/>
            <person name="Xue W."/>
            <person name="Luo G."/>
        </authorList>
    </citation>
    <scope>NUCLEOTIDE SEQUENCE [LARGE SCALE GENOMIC DNA]</scope>
    <source>
        <strain evidence="3 4">AM30-26</strain>
    </source>
</reference>
<gene>
    <name evidence="3" type="ORF">DW780_14340</name>
    <name evidence="2" type="ORF">GAN91_18910</name>
    <name evidence="1" type="ORF">GAO51_14310</name>
</gene>
<dbReference type="Proteomes" id="UP000440614">
    <property type="component" value="Unassembled WGS sequence"/>
</dbReference>
<dbReference type="Proteomes" id="UP000436858">
    <property type="component" value="Unassembled WGS sequence"/>
</dbReference>
<name>A0A396E9I9_BACT4</name>
<dbReference type="EMBL" id="WCRY01000020">
    <property type="protein sequence ID" value="KAB4478950.1"/>
    <property type="molecule type" value="Genomic_DNA"/>
</dbReference>
<dbReference type="EMBL" id="WCSY01000013">
    <property type="protein sequence ID" value="KAB4311180.1"/>
    <property type="molecule type" value="Genomic_DNA"/>
</dbReference>
<evidence type="ECO:0000313" key="2">
    <source>
        <dbReference type="EMBL" id="KAB4478950.1"/>
    </source>
</evidence>
<dbReference type="EMBL" id="QSJP01000012">
    <property type="protein sequence ID" value="RHD87142.1"/>
    <property type="molecule type" value="Genomic_DNA"/>
</dbReference>
<evidence type="ECO:0000313" key="6">
    <source>
        <dbReference type="Proteomes" id="UP000440614"/>
    </source>
</evidence>
<evidence type="ECO:0000313" key="3">
    <source>
        <dbReference type="EMBL" id="RHD87142.1"/>
    </source>
</evidence>
<reference evidence="5 6" key="2">
    <citation type="journal article" date="2019" name="Nat. Med.">
        <title>A library of human gut bacterial isolates paired with longitudinal multiomics data enables mechanistic microbiome research.</title>
        <authorList>
            <person name="Poyet M."/>
            <person name="Groussin M."/>
            <person name="Gibbons S.M."/>
            <person name="Avila-Pacheco J."/>
            <person name="Jiang X."/>
            <person name="Kearney S.M."/>
            <person name="Perrotta A.R."/>
            <person name="Berdy B."/>
            <person name="Zhao S."/>
            <person name="Lieberman T.D."/>
            <person name="Swanson P.K."/>
            <person name="Smith M."/>
            <person name="Roesemann S."/>
            <person name="Alexander J.E."/>
            <person name="Rich S.A."/>
            <person name="Livny J."/>
            <person name="Vlamakis H."/>
            <person name="Clish C."/>
            <person name="Bullock K."/>
            <person name="Deik A."/>
            <person name="Scott J."/>
            <person name="Pierce K.A."/>
            <person name="Xavier R.J."/>
            <person name="Alm E.J."/>
        </authorList>
    </citation>
    <scope>NUCLEOTIDE SEQUENCE [LARGE SCALE GENOMIC DNA]</scope>
    <source>
        <strain evidence="2 5">BIOML-A162</strain>
        <strain evidence="1 6">BIOML-A188</strain>
    </source>
</reference>
<proteinExistence type="predicted"/>
<evidence type="ECO:0000313" key="4">
    <source>
        <dbReference type="Proteomes" id="UP000284785"/>
    </source>
</evidence>
<sequence length="53" mass="6174">MTPEEDFILHFKNKYSNTYPLAWMLVDMLSMGIVTSIHENIKSNPLKKDYGVL</sequence>
<dbReference type="InterPro" id="IPR011664">
    <property type="entry name" value="Abi_system_AbiD/AbiF-like"/>
</dbReference>
<dbReference type="Proteomes" id="UP000284785">
    <property type="component" value="Unassembled WGS sequence"/>
</dbReference>
<organism evidence="3 4">
    <name type="scientific">Bacteroides thetaiotaomicron</name>
    <dbReference type="NCBI Taxonomy" id="818"/>
    <lineage>
        <taxon>Bacteria</taxon>
        <taxon>Pseudomonadati</taxon>
        <taxon>Bacteroidota</taxon>
        <taxon>Bacteroidia</taxon>
        <taxon>Bacteroidales</taxon>
        <taxon>Bacteroidaceae</taxon>
        <taxon>Bacteroides</taxon>
    </lineage>
</organism>
<comment type="caution">
    <text evidence="3">The sequence shown here is derived from an EMBL/GenBank/DDBJ whole genome shotgun (WGS) entry which is preliminary data.</text>
</comment>
<evidence type="ECO:0000313" key="5">
    <source>
        <dbReference type="Proteomes" id="UP000436858"/>
    </source>
</evidence>